<feature type="domain" description="Luciferase" evidence="1">
    <location>
        <begin position="175"/>
        <end position="244"/>
    </location>
</feature>
<dbReference type="AlphaFoldDB" id="A0AAD5UU51"/>
<dbReference type="InterPro" id="IPR040841">
    <property type="entry name" value="Luciferase_dom"/>
</dbReference>
<dbReference type="EMBL" id="JANAWD010000557">
    <property type="protein sequence ID" value="KAJ3477873.1"/>
    <property type="molecule type" value="Genomic_DNA"/>
</dbReference>
<evidence type="ECO:0000313" key="2">
    <source>
        <dbReference type="EMBL" id="KAJ3477873.1"/>
    </source>
</evidence>
<dbReference type="Proteomes" id="UP001212997">
    <property type="component" value="Unassembled WGS sequence"/>
</dbReference>
<dbReference type="PANTHER" id="PTHR38695">
    <property type="entry name" value="AMINO ACID PERMEASE_ SLC12A DOMAIN-CONTAINING PROTEIN"/>
    <property type="match status" value="1"/>
</dbReference>
<sequence length="256" mass="28868">MSLTIPQSAHHLVLPLTTFLNKHPRLIAFTALATLSTPLLYNNYRAFLALGPGGLPYNVFGWLVALGLRPFARETRNTEEYVRDGSQERWLRDDDIIARKGERPKFGWHVAPVRQQNMIPSEEIAKRLDEIFERVVKLNPTLIEFGQSPHEKIHTGILLHSSFATPHQVAAKSQREVGHVHQSDHSFHVTLAPLDCKAVIENGWGERHPLSGSSIIGLPKEYVGIYAPRDEEELVVAEKILVASVRFMTGRTDVQH</sequence>
<name>A0AAD5UU51_9APHY</name>
<gene>
    <name evidence="2" type="ORF">NLI96_g10166</name>
</gene>
<comment type="caution">
    <text evidence="2">The sequence shown here is derived from an EMBL/GenBank/DDBJ whole genome shotgun (WGS) entry which is preliminary data.</text>
</comment>
<protein>
    <recommendedName>
        <fullName evidence="1">Luciferase domain-containing protein</fullName>
    </recommendedName>
</protein>
<accession>A0AAD5UU51</accession>
<dbReference type="Pfam" id="PF17648">
    <property type="entry name" value="Luciferase"/>
    <property type="match status" value="1"/>
</dbReference>
<evidence type="ECO:0000313" key="3">
    <source>
        <dbReference type="Proteomes" id="UP001212997"/>
    </source>
</evidence>
<reference evidence="2" key="1">
    <citation type="submission" date="2022-07" db="EMBL/GenBank/DDBJ databases">
        <title>Genome Sequence of Physisporinus lineatus.</title>
        <authorList>
            <person name="Buettner E."/>
        </authorList>
    </citation>
    <scope>NUCLEOTIDE SEQUENCE</scope>
    <source>
        <strain evidence="2">VT162</strain>
    </source>
</reference>
<dbReference type="InterPro" id="IPR048273">
    <property type="entry name" value="Luciferase"/>
</dbReference>
<keyword evidence="3" id="KW-1185">Reference proteome</keyword>
<organism evidence="2 3">
    <name type="scientific">Meripilus lineatus</name>
    <dbReference type="NCBI Taxonomy" id="2056292"/>
    <lineage>
        <taxon>Eukaryota</taxon>
        <taxon>Fungi</taxon>
        <taxon>Dikarya</taxon>
        <taxon>Basidiomycota</taxon>
        <taxon>Agaricomycotina</taxon>
        <taxon>Agaricomycetes</taxon>
        <taxon>Polyporales</taxon>
        <taxon>Meripilaceae</taxon>
        <taxon>Meripilus</taxon>
    </lineage>
</organism>
<proteinExistence type="predicted"/>
<evidence type="ECO:0000259" key="1">
    <source>
        <dbReference type="Pfam" id="PF17648"/>
    </source>
</evidence>
<dbReference type="PANTHER" id="PTHR38695:SF1">
    <property type="entry name" value="AMINO ACID PERMEASE_ SLC12A DOMAIN-CONTAINING PROTEIN"/>
    <property type="match status" value="1"/>
</dbReference>